<dbReference type="EMBL" id="JACHGN010000007">
    <property type="protein sequence ID" value="MBB5133943.1"/>
    <property type="molecule type" value="Genomic_DNA"/>
</dbReference>
<evidence type="ECO:0000313" key="2">
    <source>
        <dbReference type="Proteomes" id="UP000578449"/>
    </source>
</evidence>
<accession>A0A840P7P7</accession>
<dbReference type="AlphaFoldDB" id="A0A840P7P7"/>
<comment type="caution">
    <text evidence="1">The sequence shown here is derived from an EMBL/GenBank/DDBJ whole genome shotgun (WGS) entry which is preliminary data.</text>
</comment>
<dbReference type="Proteomes" id="UP000578449">
    <property type="component" value="Unassembled WGS sequence"/>
</dbReference>
<organism evidence="1 2">
    <name type="scientific">Thermocatellispora tengchongensis</name>
    <dbReference type="NCBI Taxonomy" id="1073253"/>
    <lineage>
        <taxon>Bacteria</taxon>
        <taxon>Bacillati</taxon>
        <taxon>Actinomycetota</taxon>
        <taxon>Actinomycetes</taxon>
        <taxon>Streptosporangiales</taxon>
        <taxon>Streptosporangiaceae</taxon>
        <taxon>Thermocatellispora</taxon>
    </lineage>
</organism>
<evidence type="ECO:0000313" key="1">
    <source>
        <dbReference type="EMBL" id="MBB5133943.1"/>
    </source>
</evidence>
<protein>
    <submittedName>
        <fullName evidence="1">Uncharacterized protein</fullName>
    </submittedName>
</protein>
<reference evidence="1 2" key="1">
    <citation type="submission" date="2020-08" db="EMBL/GenBank/DDBJ databases">
        <title>Genomic Encyclopedia of Type Strains, Phase IV (KMG-IV): sequencing the most valuable type-strain genomes for metagenomic binning, comparative biology and taxonomic classification.</title>
        <authorList>
            <person name="Goeker M."/>
        </authorList>
    </citation>
    <scope>NUCLEOTIDE SEQUENCE [LARGE SCALE GENOMIC DNA]</scope>
    <source>
        <strain evidence="1 2">DSM 45615</strain>
    </source>
</reference>
<name>A0A840P7P7_9ACTN</name>
<proteinExistence type="predicted"/>
<keyword evidence="2" id="KW-1185">Reference proteome</keyword>
<sequence>MEALVVGMSELVDPEWAEARSIAEVERFVQAGRVVVVTPLELAGPVAEGDEEAAEVAAASVCAWLGARVFRTRRPDRLRQAVQMTQTIAGRRPPTLTRRGLA</sequence>
<gene>
    <name evidence="1" type="ORF">HNP84_003669</name>
</gene>
<dbReference type="RefSeq" id="WP_185050877.1">
    <property type="nucleotide sequence ID" value="NZ_BAABIX010000039.1"/>
</dbReference>